<accession>A0ABR4CSA3</accession>
<dbReference type="PANTHER" id="PTHR33337">
    <property type="entry name" value="GFA DOMAIN-CONTAINING PROTEIN"/>
    <property type="match status" value="1"/>
</dbReference>
<evidence type="ECO:0000256" key="1">
    <source>
        <dbReference type="ARBA" id="ARBA00005495"/>
    </source>
</evidence>
<reference evidence="6 7" key="1">
    <citation type="journal article" date="2024" name="Commun. Biol.">
        <title>Comparative genomic analysis of thermophilic fungi reveals convergent evolutionary adaptations and gene losses.</title>
        <authorList>
            <person name="Steindorff A.S."/>
            <person name="Aguilar-Pontes M.V."/>
            <person name="Robinson A.J."/>
            <person name="Andreopoulos B."/>
            <person name="LaButti K."/>
            <person name="Kuo A."/>
            <person name="Mondo S."/>
            <person name="Riley R."/>
            <person name="Otillar R."/>
            <person name="Haridas S."/>
            <person name="Lipzen A."/>
            <person name="Grimwood J."/>
            <person name="Schmutz J."/>
            <person name="Clum A."/>
            <person name="Reid I.D."/>
            <person name="Moisan M.C."/>
            <person name="Butler G."/>
            <person name="Nguyen T.T.M."/>
            <person name="Dewar K."/>
            <person name="Conant G."/>
            <person name="Drula E."/>
            <person name="Henrissat B."/>
            <person name="Hansel C."/>
            <person name="Singer S."/>
            <person name="Hutchinson M.I."/>
            <person name="de Vries R.P."/>
            <person name="Natvig D.O."/>
            <person name="Powell A.J."/>
            <person name="Tsang A."/>
            <person name="Grigoriev I.V."/>
        </authorList>
    </citation>
    <scope>NUCLEOTIDE SEQUENCE [LARGE SCALE GENOMIC DNA]</scope>
    <source>
        <strain evidence="6 7">CBS 494.80</strain>
    </source>
</reference>
<keyword evidence="4" id="KW-0456">Lyase</keyword>
<protein>
    <recommendedName>
        <fullName evidence="5">CENP-V/GFA domain-containing protein</fullName>
    </recommendedName>
</protein>
<dbReference type="InterPro" id="IPR006913">
    <property type="entry name" value="CENP-V/GFA"/>
</dbReference>
<evidence type="ECO:0000259" key="5">
    <source>
        <dbReference type="PROSITE" id="PS51891"/>
    </source>
</evidence>
<feature type="domain" description="CENP-V/GFA" evidence="5">
    <location>
        <begin position="5"/>
        <end position="117"/>
    </location>
</feature>
<evidence type="ECO:0000313" key="7">
    <source>
        <dbReference type="Proteomes" id="UP001595075"/>
    </source>
</evidence>
<gene>
    <name evidence="6" type="ORF">VTL71DRAFT_11995</name>
</gene>
<comment type="similarity">
    <text evidence="1">Belongs to the Gfa family.</text>
</comment>
<dbReference type="Proteomes" id="UP001595075">
    <property type="component" value="Unassembled WGS sequence"/>
</dbReference>
<comment type="caution">
    <text evidence="6">The sequence shown here is derived from an EMBL/GenBank/DDBJ whole genome shotgun (WGS) entry which is preliminary data.</text>
</comment>
<keyword evidence="7" id="KW-1185">Reference proteome</keyword>
<keyword evidence="3" id="KW-0862">Zinc</keyword>
<dbReference type="Gene3D" id="3.90.1590.10">
    <property type="entry name" value="glutathione-dependent formaldehyde- activating enzyme (gfa)"/>
    <property type="match status" value="2"/>
</dbReference>
<dbReference type="EMBL" id="JAZHXI010000004">
    <property type="protein sequence ID" value="KAL2072652.1"/>
    <property type="molecule type" value="Genomic_DNA"/>
</dbReference>
<sequence>MTSTSAAHITCLCGSIFAPGTLLEAQQLPIHLYICHCNLCRHATGTLGLAWPPLRSSPSPEIIAKCTAYQSSKKSTLYFCLTCGSQCFVSTYGKNWFCVAGIIEQTNSSKENGEPWPKDIIKISYHKYVSDTIDGGFTPFLLDLNGRSIPTWSGQPDASFLAGSYDFPHDEILSLSKRSTVSVQPEENSFLPAECRCGGVSLLVKRGNYTSNSSVQFSTRSLPSDTTKHLTYLCACRSCRLSSGASMTPWTLVPPSSVFNNNNSSNSSTPNDHLQTVTFKPSNSESTINCGLTLKHNWSSEDTCRSFCGVCGATVSYWCAKRPLEVDIAAGLFRAEEGSLARNWLEWNWGRCSFEEECVDDEMLEAWKGCEGIMREDKSS</sequence>
<evidence type="ECO:0000313" key="6">
    <source>
        <dbReference type="EMBL" id="KAL2072652.1"/>
    </source>
</evidence>
<dbReference type="PROSITE" id="PS51891">
    <property type="entry name" value="CENP_V_GFA"/>
    <property type="match status" value="1"/>
</dbReference>
<dbReference type="InterPro" id="IPR011057">
    <property type="entry name" value="Mss4-like_sf"/>
</dbReference>
<name>A0ABR4CSA3_9HELO</name>
<dbReference type="Pfam" id="PF04828">
    <property type="entry name" value="GFA"/>
    <property type="match status" value="1"/>
</dbReference>
<evidence type="ECO:0000256" key="3">
    <source>
        <dbReference type="ARBA" id="ARBA00022833"/>
    </source>
</evidence>
<evidence type="ECO:0000256" key="4">
    <source>
        <dbReference type="ARBA" id="ARBA00023239"/>
    </source>
</evidence>
<evidence type="ECO:0000256" key="2">
    <source>
        <dbReference type="ARBA" id="ARBA00022723"/>
    </source>
</evidence>
<keyword evidence="2" id="KW-0479">Metal-binding</keyword>
<organism evidence="6 7">
    <name type="scientific">Oculimacula yallundae</name>
    <dbReference type="NCBI Taxonomy" id="86028"/>
    <lineage>
        <taxon>Eukaryota</taxon>
        <taxon>Fungi</taxon>
        <taxon>Dikarya</taxon>
        <taxon>Ascomycota</taxon>
        <taxon>Pezizomycotina</taxon>
        <taxon>Leotiomycetes</taxon>
        <taxon>Helotiales</taxon>
        <taxon>Ploettnerulaceae</taxon>
        <taxon>Oculimacula</taxon>
    </lineage>
</organism>
<dbReference type="PANTHER" id="PTHR33337:SF30">
    <property type="entry name" value="DUF636 DOMAIN PROTEIN (AFU_ORTHOLOGUE AFUA_1G03180)"/>
    <property type="match status" value="1"/>
</dbReference>
<dbReference type="SUPFAM" id="SSF51316">
    <property type="entry name" value="Mss4-like"/>
    <property type="match status" value="2"/>
</dbReference>
<proteinExistence type="inferred from homology"/>